<feature type="region of interest" description="Disordered" evidence="5">
    <location>
        <begin position="215"/>
        <end position="243"/>
    </location>
</feature>
<dbReference type="InterPro" id="IPR017452">
    <property type="entry name" value="GPCR_Rhodpsn_7TM"/>
</dbReference>
<evidence type="ECO:0000256" key="5">
    <source>
        <dbReference type="SAM" id="MobiDB-lite"/>
    </source>
</evidence>
<feature type="domain" description="G-protein coupled receptors family 1 profile" evidence="7">
    <location>
        <begin position="1"/>
        <end position="73"/>
    </location>
</feature>
<evidence type="ECO:0000256" key="1">
    <source>
        <dbReference type="ARBA" id="ARBA00004370"/>
    </source>
</evidence>
<comment type="caution">
    <text evidence="8">The sequence shown here is derived from an EMBL/GenBank/DDBJ whole genome shotgun (WGS) entry which is preliminary data.</text>
</comment>
<comment type="subcellular location">
    <subcellularLocation>
        <location evidence="1">Membrane</location>
    </subcellularLocation>
</comment>
<keyword evidence="2" id="KW-0812">Transmembrane</keyword>
<dbReference type="Gene3D" id="1.20.1070.10">
    <property type="entry name" value="Rhodopsin 7-helix transmembrane proteins"/>
    <property type="match status" value="1"/>
</dbReference>
<dbReference type="OrthoDB" id="5980952at2759"/>
<feature type="signal peptide" evidence="6">
    <location>
        <begin position="1"/>
        <end position="21"/>
    </location>
</feature>
<dbReference type="PANTHER" id="PTHR14164">
    <property type="entry name" value="PERICENTRIOLAR MATERIAL 1-RELATED"/>
    <property type="match status" value="1"/>
</dbReference>
<dbReference type="PROSITE" id="PS50262">
    <property type="entry name" value="G_PROTEIN_RECEP_F1_2"/>
    <property type="match status" value="1"/>
</dbReference>
<dbReference type="GO" id="GO:0071539">
    <property type="term" value="P:protein localization to centrosome"/>
    <property type="evidence" value="ECO:0007669"/>
    <property type="project" value="InterPro"/>
</dbReference>
<keyword evidence="9" id="KW-1185">Reference proteome</keyword>
<dbReference type="EMBL" id="MU825443">
    <property type="protein sequence ID" value="KAJ7389025.1"/>
    <property type="molecule type" value="Genomic_DNA"/>
</dbReference>
<feature type="chain" id="PRO_5040744530" description="G-protein coupled receptors family 1 profile domain-containing protein" evidence="6">
    <location>
        <begin position="22"/>
        <end position="1168"/>
    </location>
</feature>
<sequence>MQNLALSGLVLVIASIPFDAAWHEADTWPFGAGGCKILWPLQTVALQAMVYTYVALAYHRLYGVTGSRFCSDPNLLKKIVRSPKLKIKRRHSSPGKLYSLSSSPVKVHRWTFEEERALTEFLGLAKTSPDYGLSGKEWPSLRHNHQLWTDAALHIRESTSSNMLLTNSRIRARVVNYLRSNFSTMAEAEAHYNLSLSDYLDELVPTCSQNQLPGAKKKTGLDKCTQTGSTSDDSMVRSSSSLPVTTVMESSTQTMDEEPIPAVASETPIVELSVNITDRNLQLLLSQLCRSFGVSSLLDLLARLTVLLPRNELIVCADEVFLHLADLQGETCNPVSYVSLSLEAMKTLSVISKSSLVCKFVYMLGTKRPGSEEPLIPLDRMPFGLIQYQIEFFSSTNVMQVKVPPDFMSWYETMCANFPTRFSRLFNGPMWSGLPIDQQKDPLTARVNVAAPSLRTIERRTVSSEYSTDPEIQIAALKHLKEAHPNGRFWIKVDACDLKAALQESTRGIWNGDVDMVDGRVAALHKEYVDRKALMNTNIGRDQLRQNVVKMVDLLKEDVGFLADGLEKADSDYRKRFDNPSTPQQILMALCWERVEFNTLLQQAQGFLTTIANLEDHLKQNQPQTREVATCLKSLKDDKFKYLRNLYAKRRQPAATHVLVFLVSEERRNRKPYALPVQYIPYKSIRDQHVRDYVKTIKEAMVSAGMKPVGSVTDGEFSSLRTQGETRPLHLWQLIHDAKESVSRQSQQTLLKMLIKLGEDAHGAPIVQIRDEAIPFELINELDGLQRNNMSLEDAVTNVRGKLVPEGYHPYPFRRNTPESFLDKLRTLVATYRFRARIAEYKMQGIDFSTYLYVPEVDPVTKEIFHEREDHCHILKRIWKHTREGGPEDMDLQGFDEAMRDPKTGLTHAALTGQRKQSVQDAERMLSFLVSEFLAEKGYDQEASYVKIVAGWHEAADGRGLSELDRCRRNYAMLNMILDDWMPWHRDNYDFSCIDINRPVKGVCGFSRESVIAVVSNIESMEYRRRESLVIGHEEHPRAGSTDDVEAFFALLHRFLGNIFTLKEFKTVWRKVVREFCKRTADDLPFYYWTADDRYNLDDLPSFNESPQVDDADASDPSSHPLRLHRLTLNRREDSSIFVAGRSFLPARNQATIRQRLFRPAADLPPSS</sequence>
<protein>
    <recommendedName>
        <fullName evidence="7">G-protein coupled receptors family 1 profile domain-containing protein</fullName>
    </recommendedName>
</protein>
<feature type="compositionally biased region" description="Low complexity" evidence="5">
    <location>
        <begin position="229"/>
        <end position="241"/>
    </location>
</feature>
<evidence type="ECO:0000313" key="8">
    <source>
        <dbReference type="EMBL" id="KAJ7389025.1"/>
    </source>
</evidence>
<dbReference type="GO" id="GO:0016020">
    <property type="term" value="C:membrane"/>
    <property type="evidence" value="ECO:0007669"/>
    <property type="project" value="UniProtKB-SubCell"/>
</dbReference>
<dbReference type="InterPro" id="IPR024138">
    <property type="entry name" value="Pericentriolar_Pcm1"/>
</dbReference>
<keyword evidence="6" id="KW-0732">Signal</keyword>
<dbReference type="GO" id="GO:0036064">
    <property type="term" value="C:ciliary basal body"/>
    <property type="evidence" value="ECO:0007669"/>
    <property type="project" value="TreeGrafter"/>
</dbReference>
<evidence type="ECO:0000256" key="4">
    <source>
        <dbReference type="ARBA" id="ARBA00023136"/>
    </source>
</evidence>
<gene>
    <name evidence="8" type="ORF">OS493_034159</name>
</gene>
<dbReference type="Proteomes" id="UP001163046">
    <property type="component" value="Unassembled WGS sequence"/>
</dbReference>
<dbReference type="PANTHER" id="PTHR14164:SF12">
    <property type="entry name" value="PERICENTRIOLAR MATERIAL 1 PROTEIN"/>
    <property type="match status" value="1"/>
</dbReference>
<reference evidence="8" key="1">
    <citation type="submission" date="2023-01" db="EMBL/GenBank/DDBJ databases">
        <title>Genome assembly of the deep-sea coral Lophelia pertusa.</title>
        <authorList>
            <person name="Herrera S."/>
            <person name="Cordes E."/>
        </authorList>
    </citation>
    <scope>NUCLEOTIDE SEQUENCE</scope>
    <source>
        <strain evidence="8">USNM1676648</strain>
        <tissue evidence="8">Polyp</tissue>
    </source>
</reference>
<name>A0A9X0D6W7_9CNID</name>
<accession>A0A9X0D6W7</accession>
<evidence type="ECO:0000256" key="2">
    <source>
        <dbReference type="ARBA" id="ARBA00022692"/>
    </source>
</evidence>
<dbReference type="SUPFAM" id="SSF81321">
    <property type="entry name" value="Family A G protein-coupled receptor-like"/>
    <property type="match status" value="1"/>
</dbReference>
<organism evidence="8 9">
    <name type="scientific">Desmophyllum pertusum</name>
    <dbReference type="NCBI Taxonomy" id="174260"/>
    <lineage>
        <taxon>Eukaryota</taxon>
        <taxon>Metazoa</taxon>
        <taxon>Cnidaria</taxon>
        <taxon>Anthozoa</taxon>
        <taxon>Hexacorallia</taxon>
        <taxon>Scleractinia</taxon>
        <taxon>Caryophylliina</taxon>
        <taxon>Caryophylliidae</taxon>
        <taxon>Desmophyllum</taxon>
    </lineage>
</organism>
<dbReference type="GO" id="GO:1905515">
    <property type="term" value="P:non-motile cilium assembly"/>
    <property type="evidence" value="ECO:0007669"/>
    <property type="project" value="TreeGrafter"/>
</dbReference>
<evidence type="ECO:0000256" key="3">
    <source>
        <dbReference type="ARBA" id="ARBA00022989"/>
    </source>
</evidence>
<evidence type="ECO:0000259" key="7">
    <source>
        <dbReference type="PROSITE" id="PS50262"/>
    </source>
</evidence>
<dbReference type="GO" id="GO:0034451">
    <property type="term" value="C:centriolar satellite"/>
    <property type="evidence" value="ECO:0007669"/>
    <property type="project" value="TreeGrafter"/>
</dbReference>
<keyword evidence="3" id="KW-1133">Transmembrane helix</keyword>
<dbReference type="CDD" id="cd00637">
    <property type="entry name" value="7tm_classA_rhodopsin-like"/>
    <property type="match status" value="1"/>
</dbReference>
<dbReference type="AlphaFoldDB" id="A0A9X0D6W7"/>
<dbReference type="GO" id="GO:0034454">
    <property type="term" value="P:microtubule anchoring at centrosome"/>
    <property type="evidence" value="ECO:0007669"/>
    <property type="project" value="InterPro"/>
</dbReference>
<proteinExistence type="predicted"/>
<keyword evidence="4" id="KW-0472">Membrane</keyword>
<evidence type="ECO:0000313" key="9">
    <source>
        <dbReference type="Proteomes" id="UP001163046"/>
    </source>
</evidence>
<evidence type="ECO:0000256" key="6">
    <source>
        <dbReference type="SAM" id="SignalP"/>
    </source>
</evidence>